<accession>A0A450SNG4</accession>
<evidence type="ECO:0000256" key="1">
    <source>
        <dbReference type="SAM" id="Phobius"/>
    </source>
</evidence>
<feature type="transmembrane region" description="Helical" evidence="1">
    <location>
        <begin position="47"/>
        <end position="68"/>
    </location>
</feature>
<name>A0A450SNG4_9GAMM</name>
<organism evidence="2">
    <name type="scientific">Candidatus Kentrum sp. DK</name>
    <dbReference type="NCBI Taxonomy" id="2126562"/>
    <lineage>
        <taxon>Bacteria</taxon>
        <taxon>Pseudomonadati</taxon>
        <taxon>Pseudomonadota</taxon>
        <taxon>Gammaproteobacteria</taxon>
        <taxon>Candidatus Kentrum</taxon>
    </lineage>
</organism>
<feature type="transmembrane region" description="Helical" evidence="1">
    <location>
        <begin position="15"/>
        <end position="35"/>
    </location>
</feature>
<dbReference type="AlphaFoldDB" id="A0A450SNG4"/>
<evidence type="ECO:0000313" key="2">
    <source>
        <dbReference type="EMBL" id="VFJ55389.1"/>
    </source>
</evidence>
<keyword evidence="1" id="KW-0472">Membrane</keyword>
<protein>
    <submittedName>
        <fullName evidence="2">Uncharacterized protein</fullName>
    </submittedName>
</protein>
<dbReference type="EMBL" id="CAADEY010000048">
    <property type="protein sequence ID" value="VFJ55389.1"/>
    <property type="molecule type" value="Genomic_DNA"/>
</dbReference>
<proteinExistence type="predicted"/>
<sequence>MNITKSCCKACHTKWPYALVFFIATFVSLLTWLTLATENLPTATKVTGSVTAFAVVFVLLFAYIAACLRRHCGHQGGHAEGMS</sequence>
<dbReference type="EMBL" id="CAADEX010000193">
    <property type="protein sequence ID" value="VFJ67479.1"/>
    <property type="molecule type" value="Genomic_DNA"/>
</dbReference>
<gene>
    <name evidence="3" type="ORF">BECKDK2373B_GA0170837_11932</name>
    <name evidence="2" type="ORF">BECKDK2373C_GA0170839_104827</name>
</gene>
<reference evidence="2" key="1">
    <citation type="submission" date="2019-02" db="EMBL/GenBank/DDBJ databases">
        <authorList>
            <person name="Gruber-Vodicka R. H."/>
            <person name="Seah K. B. B."/>
        </authorList>
    </citation>
    <scope>NUCLEOTIDE SEQUENCE</scope>
    <source>
        <strain evidence="2">BECK_DK161</strain>
        <strain evidence="3">BECK_DK47</strain>
    </source>
</reference>
<evidence type="ECO:0000313" key="3">
    <source>
        <dbReference type="EMBL" id="VFJ67479.1"/>
    </source>
</evidence>
<keyword evidence="1" id="KW-0812">Transmembrane</keyword>
<keyword evidence="1" id="KW-1133">Transmembrane helix</keyword>